<dbReference type="InterPro" id="IPR014976">
    <property type="entry name" value="AbpA_HamA_C"/>
</dbReference>
<evidence type="ECO:0000313" key="3">
    <source>
        <dbReference type="Proteomes" id="UP000439780"/>
    </source>
</evidence>
<reference evidence="2 3" key="1">
    <citation type="submission" date="2019-12" db="EMBL/GenBank/DDBJ databases">
        <title>Genomic-based taxomic classification of the family Erythrobacteraceae.</title>
        <authorList>
            <person name="Xu L."/>
        </authorList>
    </citation>
    <scope>NUCLEOTIDE SEQUENCE [LARGE SCALE GENOMIC DNA]</scope>
    <source>
        <strain evidence="2 3">KEMB 9005-328</strain>
    </source>
</reference>
<gene>
    <name evidence="2" type="ORF">GRI58_12860</name>
</gene>
<dbReference type="AlphaFoldDB" id="A0A845AJT1"/>
<dbReference type="EMBL" id="WTYA01000010">
    <property type="protein sequence ID" value="MXP29699.1"/>
    <property type="molecule type" value="Genomic_DNA"/>
</dbReference>
<dbReference type="OrthoDB" id="268197at2"/>
<keyword evidence="3" id="KW-1185">Reference proteome</keyword>
<sequence length="259" mass="29522">MMDLEDWLKIEEEELSELKSLFALSEIDGGRDWIEDELIECIRSHYDDPRNIADDITDLGFPAAGALLAERLPTSPRARSGEIGEVLATEFIEYQTEFRVPVRRLRYKDGRNMALRGDDFLGVFEDDDDRLLLLKGEAKSGQYMGGGVIEEARNRLTADHGRPTPISLLFVIDRLLEATGTDRALGRRIRNEMGRRSLRPDRITHCIFTLTGNDPLDHLESDIENADELRPHLSVNLRIDDHADFIAWLYQEVSNLGDD</sequence>
<comment type="caution">
    <text evidence="2">The sequence shown here is derived from an EMBL/GenBank/DDBJ whole genome shotgun (WGS) entry which is preliminary data.</text>
</comment>
<evidence type="ECO:0000259" key="1">
    <source>
        <dbReference type="Pfam" id="PF08878"/>
    </source>
</evidence>
<organism evidence="2 3">
    <name type="scientific">Qipengyuania algicida</name>
    <dbReference type="NCBI Taxonomy" id="1836209"/>
    <lineage>
        <taxon>Bacteria</taxon>
        <taxon>Pseudomonadati</taxon>
        <taxon>Pseudomonadota</taxon>
        <taxon>Alphaproteobacteria</taxon>
        <taxon>Sphingomonadales</taxon>
        <taxon>Erythrobacteraceae</taxon>
        <taxon>Qipengyuania</taxon>
    </lineage>
</organism>
<protein>
    <submittedName>
        <fullName evidence="2">DUF1837 domain-containing protein</fullName>
    </submittedName>
</protein>
<evidence type="ECO:0000313" key="2">
    <source>
        <dbReference type="EMBL" id="MXP29699.1"/>
    </source>
</evidence>
<proteinExistence type="predicted"/>
<name>A0A845AJT1_9SPHN</name>
<feature type="domain" description="Anti-bacteriophage protein A/HamA C-terminal" evidence="1">
    <location>
        <begin position="5"/>
        <end position="252"/>
    </location>
</feature>
<dbReference type="RefSeq" id="WP_160753993.1">
    <property type="nucleotide sequence ID" value="NZ_WTYA01000010.1"/>
</dbReference>
<accession>A0A845AJT1</accession>
<dbReference type="Proteomes" id="UP000439780">
    <property type="component" value="Unassembled WGS sequence"/>
</dbReference>
<dbReference type="Pfam" id="PF08878">
    <property type="entry name" value="HamA"/>
    <property type="match status" value="1"/>
</dbReference>